<dbReference type="EMBL" id="GBRH01237260">
    <property type="protein sequence ID" value="JAD60635.1"/>
    <property type="molecule type" value="Transcribed_RNA"/>
</dbReference>
<protein>
    <submittedName>
        <fullName evidence="1">Uncharacterized protein</fullName>
    </submittedName>
</protein>
<reference evidence="1" key="2">
    <citation type="journal article" date="2015" name="Data Brief">
        <title>Shoot transcriptome of the giant reed, Arundo donax.</title>
        <authorList>
            <person name="Barrero R.A."/>
            <person name="Guerrero F.D."/>
            <person name="Moolhuijzen P."/>
            <person name="Goolsby J.A."/>
            <person name="Tidwell J."/>
            <person name="Bellgard S.E."/>
            <person name="Bellgard M.I."/>
        </authorList>
    </citation>
    <scope>NUCLEOTIDE SEQUENCE</scope>
    <source>
        <tissue evidence="1">Shoot tissue taken approximately 20 cm above the soil surface</tissue>
    </source>
</reference>
<accession>A0A0A9BHG7</accession>
<sequence length="25" mass="2425">MLLGGGQAWVDVRCCSAAGSEAEGG</sequence>
<dbReference type="AlphaFoldDB" id="A0A0A9BHG7"/>
<evidence type="ECO:0000313" key="1">
    <source>
        <dbReference type="EMBL" id="JAD60635.1"/>
    </source>
</evidence>
<reference evidence="1" key="1">
    <citation type="submission" date="2014-09" db="EMBL/GenBank/DDBJ databases">
        <authorList>
            <person name="Magalhaes I.L.F."/>
            <person name="Oliveira U."/>
            <person name="Santos F.R."/>
            <person name="Vidigal T.H.D.A."/>
            <person name="Brescovit A.D."/>
            <person name="Santos A.J."/>
        </authorList>
    </citation>
    <scope>NUCLEOTIDE SEQUENCE</scope>
    <source>
        <tissue evidence="1">Shoot tissue taken approximately 20 cm above the soil surface</tissue>
    </source>
</reference>
<name>A0A0A9BHG7_ARUDO</name>
<proteinExistence type="predicted"/>
<organism evidence="1">
    <name type="scientific">Arundo donax</name>
    <name type="common">Giant reed</name>
    <name type="synonym">Donax arundinaceus</name>
    <dbReference type="NCBI Taxonomy" id="35708"/>
    <lineage>
        <taxon>Eukaryota</taxon>
        <taxon>Viridiplantae</taxon>
        <taxon>Streptophyta</taxon>
        <taxon>Embryophyta</taxon>
        <taxon>Tracheophyta</taxon>
        <taxon>Spermatophyta</taxon>
        <taxon>Magnoliopsida</taxon>
        <taxon>Liliopsida</taxon>
        <taxon>Poales</taxon>
        <taxon>Poaceae</taxon>
        <taxon>PACMAD clade</taxon>
        <taxon>Arundinoideae</taxon>
        <taxon>Arundineae</taxon>
        <taxon>Arundo</taxon>
    </lineage>
</organism>